<sequence length="105" mass="11953">MHTKADQLLDLTRAMLAAAQSDDWDEFELQEQQRSAMLDVIFGNQDDMESAKLYLADAIEQLLLIDQEITALISQQRDLASQELRHLKHARQGNKAYQIAADDPL</sequence>
<dbReference type="AlphaFoldDB" id="A0A2S6H4V5"/>
<keyword evidence="2" id="KW-0963">Cytoplasm</keyword>
<keyword evidence="4" id="KW-0143">Chaperone</keyword>
<dbReference type="RefSeq" id="WP_104423259.1">
    <property type="nucleotide sequence ID" value="NZ_PTIY01000004.1"/>
</dbReference>
<reference evidence="6 7" key="1">
    <citation type="submission" date="2018-02" db="EMBL/GenBank/DDBJ databases">
        <title>Subsurface microbial communities from deep shales in Ohio and West Virginia, USA.</title>
        <authorList>
            <person name="Wrighton K."/>
        </authorList>
    </citation>
    <scope>NUCLEOTIDE SEQUENCE [LARGE SCALE GENOMIC DNA]</scope>
    <source>
        <strain evidence="6 7">OWC-G53F</strain>
    </source>
</reference>
<evidence type="ECO:0000313" key="7">
    <source>
        <dbReference type="Proteomes" id="UP000238071"/>
    </source>
</evidence>
<name>A0A2S6H4V5_9GAMM</name>
<organism evidence="6 7">
    <name type="scientific">Methylobacter tundripaludum</name>
    <dbReference type="NCBI Taxonomy" id="173365"/>
    <lineage>
        <taxon>Bacteria</taxon>
        <taxon>Pseudomonadati</taxon>
        <taxon>Pseudomonadota</taxon>
        <taxon>Gammaproteobacteria</taxon>
        <taxon>Methylococcales</taxon>
        <taxon>Methylococcaceae</taxon>
        <taxon>Methylobacter</taxon>
    </lineage>
</organism>
<evidence type="ECO:0000256" key="3">
    <source>
        <dbReference type="ARBA" id="ARBA00022795"/>
    </source>
</evidence>
<evidence type="ECO:0000256" key="2">
    <source>
        <dbReference type="ARBA" id="ARBA00022490"/>
    </source>
</evidence>
<accession>A0A2S6H4V5</accession>
<evidence type="ECO:0000256" key="5">
    <source>
        <dbReference type="ARBA" id="ARBA00093797"/>
    </source>
</evidence>
<proteinExistence type="predicted"/>
<evidence type="ECO:0000256" key="1">
    <source>
        <dbReference type="ARBA" id="ARBA00004514"/>
    </source>
</evidence>
<protein>
    <recommendedName>
        <fullName evidence="5">Flagellar protein FliT</fullName>
    </recommendedName>
</protein>
<keyword evidence="7" id="KW-1185">Reference proteome</keyword>
<dbReference type="Gene3D" id="1.20.58.380">
    <property type="entry name" value="Flagellar protein flit"/>
    <property type="match status" value="1"/>
</dbReference>
<evidence type="ECO:0000256" key="4">
    <source>
        <dbReference type="ARBA" id="ARBA00023186"/>
    </source>
</evidence>
<comment type="caution">
    <text evidence="6">The sequence shown here is derived from an EMBL/GenBank/DDBJ whole genome shotgun (WGS) entry which is preliminary data.</text>
</comment>
<dbReference type="EMBL" id="PTIY01000004">
    <property type="protein sequence ID" value="PPK72477.1"/>
    <property type="molecule type" value="Genomic_DNA"/>
</dbReference>
<dbReference type="InterPro" id="IPR008622">
    <property type="entry name" value="FliT"/>
</dbReference>
<keyword evidence="3" id="KW-1005">Bacterial flagellum biogenesis</keyword>
<dbReference type="Proteomes" id="UP000238071">
    <property type="component" value="Unassembled WGS sequence"/>
</dbReference>
<comment type="subcellular location">
    <subcellularLocation>
        <location evidence="1">Cytoplasm</location>
        <location evidence="1">Cytosol</location>
    </subcellularLocation>
</comment>
<evidence type="ECO:0000313" key="6">
    <source>
        <dbReference type="EMBL" id="PPK72477.1"/>
    </source>
</evidence>
<dbReference type="Pfam" id="PF05400">
    <property type="entry name" value="FliT"/>
    <property type="match status" value="1"/>
</dbReference>
<dbReference type="GO" id="GO:0044781">
    <property type="term" value="P:bacterial-type flagellum organization"/>
    <property type="evidence" value="ECO:0007669"/>
    <property type="project" value="UniProtKB-KW"/>
</dbReference>
<gene>
    <name evidence="6" type="ORF">B0F88_104272</name>
</gene>